<evidence type="ECO:0008006" key="5">
    <source>
        <dbReference type="Google" id="ProtNLM"/>
    </source>
</evidence>
<feature type="compositionally biased region" description="Basic and acidic residues" evidence="1">
    <location>
        <begin position="9"/>
        <end position="21"/>
    </location>
</feature>
<protein>
    <recommendedName>
        <fullName evidence="5">Apple domain-containing protein</fullName>
    </recommendedName>
</protein>
<feature type="region of interest" description="Disordered" evidence="1">
    <location>
        <begin position="1"/>
        <end position="59"/>
    </location>
</feature>
<gene>
    <name evidence="3" type="ORF">PV11_08816</name>
</gene>
<keyword evidence="2" id="KW-0812">Transmembrane</keyword>
<evidence type="ECO:0000313" key="4">
    <source>
        <dbReference type="Proteomes" id="UP000053599"/>
    </source>
</evidence>
<keyword evidence="2" id="KW-0472">Membrane</keyword>
<dbReference type="HOGENOM" id="CLU_081024_0_0_1"/>
<evidence type="ECO:0000256" key="2">
    <source>
        <dbReference type="SAM" id="Phobius"/>
    </source>
</evidence>
<proteinExistence type="predicted"/>
<accession>A0A0D1YPS2</accession>
<dbReference type="EMBL" id="KN846954">
    <property type="protein sequence ID" value="KIV76973.1"/>
    <property type="molecule type" value="Genomic_DNA"/>
</dbReference>
<feature type="transmembrane region" description="Helical" evidence="2">
    <location>
        <begin position="71"/>
        <end position="94"/>
    </location>
</feature>
<dbReference type="AlphaFoldDB" id="A0A0D1YPS2"/>
<name>A0A0D1YPS2_9EURO</name>
<dbReference type="Proteomes" id="UP000053599">
    <property type="component" value="Unassembled WGS sequence"/>
</dbReference>
<sequence length="263" mass="26832">MDGLQVDTSPREKTSAQDTHKFVAPQIQSSGGYVTSPYTPESNAYTPAPQYESKPGTPNRRRGLLPCGLSLLAYTILVAAVTAIIIGAAVGGGLGGALASKSNKSTVGSGTATTATMTVTGAGATATATMTATGTLSATSTSTGMVKNYAPLLPAQVNTTALDCNDKSTITSATGEQFQLNCNINYGGNDIINIIAYTLDACIEACSNLNTIANATTCHGIMFNGNMEFVVAEDNGNCWLKSLMAAPTTDTLPPSVGAVLLTS</sequence>
<evidence type="ECO:0000313" key="3">
    <source>
        <dbReference type="EMBL" id="KIV76973.1"/>
    </source>
</evidence>
<organism evidence="3 4">
    <name type="scientific">Exophiala sideris</name>
    <dbReference type="NCBI Taxonomy" id="1016849"/>
    <lineage>
        <taxon>Eukaryota</taxon>
        <taxon>Fungi</taxon>
        <taxon>Dikarya</taxon>
        <taxon>Ascomycota</taxon>
        <taxon>Pezizomycotina</taxon>
        <taxon>Eurotiomycetes</taxon>
        <taxon>Chaetothyriomycetidae</taxon>
        <taxon>Chaetothyriales</taxon>
        <taxon>Herpotrichiellaceae</taxon>
        <taxon>Exophiala</taxon>
    </lineage>
</organism>
<evidence type="ECO:0000256" key="1">
    <source>
        <dbReference type="SAM" id="MobiDB-lite"/>
    </source>
</evidence>
<dbReference type="STRING" id="1016849.A0A0D1YPS2"/>
<feature type="compositionally biased region" description="Polar residues" evidence="1">
    <location>
        <begin position="26"/>
        <end position="45"/>
    </location>
</feature>
<dbReference type="OrthoDB" id="5358884at2759"/>
<reference evidence="3 4" key="1">
    <citation type="submission" date="2015-01" db="EMBL/GenBank/DDBJ databases">
        <title>The Genome Sequence of Exophiala sideris CBS121828.</title>
        <authorList>
            <consortium name="The Broad Institute Genomics Platform"/>
            <person name="Cuomo C."/>
            <person name="de Hoog S."/>
            <person name="Gorbushina A."/>
            <person name="Stielow B."/>
            <person name="Teixiera M."/>
            <person name="Abouelleil A."/>
            <person name="Chapman S.B."/>
            <person name="Priest M."/>
            <person name="Young S.K."/>
            <person name="Wortman J."/>
            <person name="Nusbaum C."/>
            <person name="Birren B."/>
        </authorList>
    </citation>
    <scope>NUCLEOTIDE SEQUENCE [LARGE SCALE GENOMIC DNA]</scope>
    <source>
        <strain evidence="3 4">CBS 121828</strain>
    </source>
</reference>
<keyword evidence="2" id="KW-1133">Transmembrane helix</keyword>